<keyword evidence="5" id="KW-1185">Reference proteome</keyword>
<dbReference type="EMBL" id="CP013118">
    <property type="protein sequence ID" value="ALO15918.1"/>
    <property type="molecule type" value="Genomic_DNA"/>
</dbReference>
<dbReference type="OrthoDB" id="9794400at2"/>
<dbReference type="AlphaFoldDB" id="A0A0S2I0V2"/>
<evidence type="ECO:0000313" key="5">
    <source>
        <dbReference type="Proteomes" id="UP000064893"/>
    </source>
</evidence>
<dbReference type="CDD" id="cd18103">
    <property type="entry name" value="SpoU-like_RlmB"/>
    <property type="match status" value="1"/>
</dbReference>
<dbReference type="EC" id="2.1.1.-" evidence="4"/>
<dbReference type="PANTHER" id="PTHR46429">
    <property type="entry name" value="23S RRNA (GUANOSINE-2'-O-)-METHYLTRANSFERASE RLMB"/>
    <property type="match status" value="1"/>
</dbReference>
<dbReference type="NCBIfam" id="TIGR00186">
    <property type="entry name" value="rRNA_methyl_3"/>
    <property type="match status" value="1"/>
</dbReference>
<dbReference type="InterPro" id="IPR004441">
    <property type="entry name" value="rRNA_MeTrfase_TrmH"/>
</dbReference>
<dbReference type="GO" id="GO:0005829">
    <property type="term" value="C:cytosol"/>
    <property type="evidence" value="ECO:0007669"/>
    <property type="project" value="TreeGrafter"/>
</dbReference>
<dbReference type="InterPro" id="IPR013123">
    <property type="entry name" value="SpoU_subst-bd"/>
</dbReference>
<proteinExistence type="predicted"/>
<dbReference type="InterPro" id="IPR029028">
    <property type="entry name" value="Alpha/beta_knot_MTases"/>
</dbReference>
<dbReference type="GO" id="GO:0003723">
    <property type="term" value="F:RNA binding"/>
    <property type="evidence" value="ECO:0007669"/>
    <property type="project" value="InterPro"/>
</dbReference>
<feature type="domain" description="RNA 2-O ribose methyltransferase substrate binding" evidence="3">
    <location>
        <begin position="7"/>
        <end position="81"/>
    </location>
</feature>
<dbReference type="GO" id="GO:0008173">
    <property type="term" value="F:RNA methyltransferase activity"/>
    <property type="evidence" value="ECO:0007669"/>
    <property type="project" value="InterPro"/>
</dbReference>
<dbReference type="PANTHER" id="PTHR46429:SF1">
    <property type="entry name" value="23S RRNA (GUANOSINE-2'-O-)-METHYLTRANSFERASE RLMB"/>
    <property type="match status" value="1"/>
</dbReference>
<name>A0A0S2I0V2_9BACT</name>
<organism evidence="4 5">
    <name type="scientific">Salinivirga cyanobacteriivorans</name>
    <dbReference type="NCBI Taxonomy" id="1307839"/>
    <lineage>
        <taxon>Bacteria</taxon>
        <taxon>Pseudomonadati</taxon>
        <taxon>Bacteroidota</taxon>
        <taxon>Bacteroidia</taxon>
        <taxon>Bacteroidales</taxon>
        <taxon>Salinivirgaceae</taxon>
        <taxon>Salinivirga</taxon>
    </lineage>
</organism>
<dbReference type="Proteomes" id="UP000064893">
    <property type="component" value="Chromosome"/>
</dbReference>
<dbReference type="Gene3D" id="3.30.1330.30">
    <property type="match status" value="1"/>
</dbReference>
<dbReference type="PATRIC" id="fig|1307839.3.peg.2405"/>
<dbReference type="GO" id="GO:0032259">
    <property type="term" value="P:methylation"/>
    <property type="evidence" value="ECO:0007669"/>
    <property type="project" value="UniProtKB-KW"/>
</dbReference>
<keyword evidence="1 4" id="KW-0489">Methyltransferase</keyword>
<dbReference type="Pfam" id="PF00588">
    <property type="entry name" value="SpoU_methylase"/>
    <property type="match status" value="1"/>
</dbReference>
<dbReference type="InterPro" id="IPR001537">
    <property type="entry name" value="SpoU_MeTrfase"/>
</dbReference>
<accession>A0A0S2I0V2</accession>
<dbReference type="InterPro" id="IPR029064">
    <property type="entry name" value="Ribosomal_eL30-like_sf"/>
</dbReference>
<protein>
    <submittedName>
        <fullName evidence="4">TrmH family tRNA/rRNA methyltransferase</fullName>
        <ecNumber evidence="4">2.1.1.-</ecNumber>
    </submittedName>
</protein>
<dbReference type="GO" id="GO:0006396">
    <property type="term" value="P:RNA processing"/>
    <property type="evidence" value="ECO:0007669"/>
    <property type="project" value="InterPro"/>
</dbReference>
<keyword evidence="2 4" id="KW-0808">Transferase</keyword>
<dbReference type="STRING" id="1307839.L21SP5_02286"/>
<dbReference type="Gene3D" id="3.40.1280.10">
    <property type="match status" value="1"/>
</dbReference>
<dbReference type="Pfam" id="PF08032">
    <property type="entry name" value="SpoU_sub_bind"/>
    <property type="match status" value="1"/>
</dbReference>
<dbReference type="KEGG" id="blq:L21SP5_02286"/>
<dbReference type="SUPFAM" id="SSF55315">
    <property type="entry name" value="L30e-like"/>
    <property type="match status" value="1"/>
</dbReference>
<evidence type="ECO:0000259" key="3">
    <source>
        <dbReference type="SMART" id="SM00967"/>
    </source>
</evidence>
<evidence type="ECO:0000313" key="4">
    <source>
        <dbReference type="EMBL" id="ALO15918.1"/>
    </source>
</evidence>
<evidence type="ECO:0000256" key="2">
    <source>
        <dbReference type="ARBA" id="ARBA00022679"/>
    </source>
</evidence>
<reference evidence="4 5" key="1">
    <citation type="submission" date="2015-11" db="EMBL/GenBank/DDBJ databases">
        <title>Description and complete genome sequence of a novel strain predominating in hypersaline microbial mats and representing a new family of the Bacteriodetes phylum.</title>
        <authorList>
            <person name="Spring S."/>
            <person name="Bunk B."/>
            <person name="Sproer C."/>
            <person name="Klenk H.-P."/>
        </authorList>
    </citation>
    <scope>NUCLEOTIDE SEQUENCE [LARGE SCALE GENOMIC DNA]</scope>
    <source>
        <strain evidence="4 5">L21-Spi-D4</strain>
    </source>
</reference>
<gene>
    <name evidence="4" type="ORF">L21SP5_02286</name>
</gene>
<dbReference type="SUPFAM" id="SSF75217">
    <property type="entry name" value="alpha/beta knot"/>
    <property type="match status" value="1"/>
</dbReference>
<dbReference type="RefSeq" id="WP_057953337.1">
    <property type="nucleotide sequence ID" value="NZ_CP013118.1"/>
</dbReference>
<dbReference type="InterPro" id="IPR029026">
    <property type="entry name" value="tRNA_m1G_MTases_N"/>
</dbReference>
<evidence type="ECO:0000256" key="1">
    <source>
        <dbReference type="ARBA" id="ARBA00022603"/>
    </source>
</evidence>
<dbReference type="SMART" id="SM00967">
    <property type="entry name" value="SpoU_sub_bind"/>
    <property type="match status" value="1"/>
</dbReference>
<sequence>MEQKSDFIFGIRPVEEAIKSGQHCDKVLIRKGMGGDTIDAIKEMMRNHRIPLQQVPDAKLNRITRKNHQGIIALMSPVPFQQIEDVLMNVYDKGEDPFFLMLDEVTDVRNFGAMVRTAECAAVHGVIIPQKGSVRIGGDAVKTSAGALFNLPVCRTASLKKTASYLKDSGLKLVAATEKTDDMYFNQPLDGPALLIMGAEDKGISQGLLDMADVKAALPVQGKISSLNVSNAAAVLMYEMLRQRMKK</sequence>